<proteinExistence type="predicted"/>
<accession>A0A9P6CQ27</accession>
<feature type="transmembrane region" description="Helical" evidence="1">
    <location>
        <begin position="31"/>
        <end position="53"/>
    </location>
</feature>
<gene>
    <name evidence="2" type="ORF">BDZ94DRAFT_1247492</name>
</gene>
<sequence length="77" mass="8672">MTSLSDQTSSNANRVLDSDTGKHSIFTRLPYLIPLIAFPLFYASRASYLITVIQLRSTSSPPSYTSIDDAWARWMRA</sequence>
<keyword evidence="3" id="KW-1185">Reference proteome</keyword>
<dbReference type="Proteomes" id="UP000807353">
    <property type="component" value="Unassembled WGS sequence"/>
</dbReference>
<name>A0A9P6CQ27_9AGAR</name>
<keyword evidence="1" id="KW-0812">Transmembrane</keyword>
<evidence type="ECO:0000313" key="2">
    <source>
        <dbReference type="EMBL" id="KAF9468218.1"/>
    </source>
</evidence>
<keyword evidence="1" id="KW-0472">Membrane</keyword>
<evidence type="ECO:0000313" key="3">
    <source>
        <dbReference type="Proteomes" id="UP000807353"/>
    </source>
</evidence>
<keyword evidence="1" id="KW-1133">Transmembrane helix</keyword>
<comment type="caution">
    <text evidence="2">The sequence shown here is derived from an EMBL/GenBank/DDBJ whole genome shotgun (WGS) entry which is preliminary data.</text>
</comment>
<evidence type="ECO:0000256" key="1">
    <source>
        <dbReference type="SAM" id="Phobius"/>
    </source>
</evidence>
<protein>
    <submittedName>
        <fullName evidence="2">Uncharacterized protein</fullName>
    </submittedName>
</protein>
<reference evidence="2" key="1">
    <citation type="submission" date="2020-11" db="EMBL/GenBank/DDBJ databases">
        <authorList>
            <consortium name="DOE Joint Genome Institute"/>
            <person name="Ahrendt S."/>
            <person name="Riley R."/>
            <person name="Andreopoulos W."/>
            <person name="Labutti K."/>
            <person name="Pangilinan J."/>
            <person name="Ruiz-Duenas F.J."/>
            <person name="Barrasa J.M."/>
            <person name="Sanchez-Garcia M."/>
            <person name="Camarero S."/>
            <person name="Miyauchi S."/>
            <person name="Serrano A."/>
            <person name="Linde D."/>
            <person name="Babiker R."/>
            <person name="Drula E."/>
            <person name="Ayuso-Fernandez I."/>
            <person name="Pacheco R."/>
            <person name="Padilla G."/>
            <person name="Ferreira P."/>
            <person name="Barriuso J."/>
            <person name="Kellner H."/>
            <person name="Castanera R."/>
            <person name="Alfaro M."/>
            <person name="Ramirez L."/>
            <person name="Pisabarro A.G."/>
            <person name="Kuo A."/>
            <person name="Tritt A."/>
            <person name="Lipzen A."/>
            <person name="He G."/>
            <person name="Yan M."/>
            <person name="Ng V."/>
            <person name="Cullen D."/>
            <person name="Martin F."/>
            <person name="Rosso M.-N."/>
            <person name="Henrissat B."/>
            <person name="Hibbett D."/>
            <person name="Martinez A.T."/>
            <person name="Grigoriev I.V."/>
        </authorList>
    </citation>
    <scope>NUCLEOTIDE SEQUENCE</scope>
    <source>
        <strain evidence="2">CBS 247.69</strain>
    </source>
</reference>
<dbReference type="AlphaFoldDB" id="A0A9P6CQ27"/>
<dbReference type="EMBL" id="MU150234">
    <property type="protein sequence ID" value="KAF9468218.1"/>
    <property type="molecule type" value="Genomic_DNA"/>
</dbReference>
<organism evidence="2 3">
    <name type="scientific">Collybia nuda</name>
    <dbReference type="NCBI Taxonomy" id="64659"/>
    <lineage>
        <taxon>Eukaryota</taxon>
        <taxon>Fungi</taxon>
        <taxon>Dikarya</taxon>
        <taxon>Basidiomycota</taxon>
        <taxon>Agaricomycotina</taxon>
        <taxon>Agaricomycetes</taxon>
        <taxon>Agaricomycetidae</taxon>
        <taxon>Agaricales</taxon>
        <taxon>Tricholomatineae</taxon>
        <taxon>Clitocybaceae</taxon>
        <taxon>Collybia</taxon>
    </lineage>
</organism>